<feature type="domain" description="Helicase ATP-binding" evidence="2">
    <location>
        <begin position="243"/>
        <end position="428"/>
    </location>
</feature>
<protein>
    <submittedName>
        <fullName evidence="4">RNA polymerase-associated protein RapA</fullName>
        <ecNumber evidence="4">3.6.4.-</ecNumber>
    </submittedName>
</protein>
<evidence type="ECO:0000256" key="1">
    <source>
        <dbReference type="ARBA" id="ARBA00022801"/>
    </source>
</evidence>
<dbReference type="EMBL" id="PVXN01000058">
    <property type="protein sequence ID" value="PRR70129.1"/>
    <property type="molecule type" value="Genomic_DNA"/>
</dbReference>
<dbReference type="PANTHER" id="PTHR45766">
    <property type="entry name" value="DNA ANNEALING HELICASE AND ENDONUCLEASE ZRANB3 FAMILY MEMBER"/>
    <property type="match status" value="1"/>
</dbReference>
<reference evidence="4 5" key="1">
    <citation type="submission" date="2018-03" db="EMBL/GenBank/DDBJ databases">
        <title>Genome sequence of Clostridium thermopalmarium DSM 5974.</title>
        <authorList>
            <person name="Poehlein A."/>
            <person name="Daniel R."/>
        </authorList>
    </citation>
    <scope>NUCLEOTIDE SEQUENCE [LARGE SCALE GENOMIC DNA]</scope>
    <source>
        <strain evidence="4 5">DSM 5974</strain>
    </source>
</reference>
<evidence type="ECO:0000313" key="5">
    <source>
        <dbReference type="Proteomes" id="UP000239614"/>
    </source>
</evidence>
<evidence type="ECO:0000259" key="2">
    <source>
        <dbReference type="PROSITE" id="PS51192"/>
    </source>
</evidence>
<evidence type="ECO:0000313" key="4">
    <source>
        <dbReference type="EMBL" id="PRR70129.1"/>
    </source>
</evidence>
<evidence type="ECO:0000259" key="3">
    <source>
        <dbReference type="PROSITE" id="PS51194"/>
    </source>
</evidence>
<dbReference type="InterPro" id="IPR014001">
    <property type="entry name" value="Helicase_ATP-bd"/>
</dbReference>
<sequence length="907" mass="104503">MINRYSSRRKKLDEAFLNKKLKGALAYDRIAGYFSSSIFEVAGEAIEQMKGSVRLICNSEMEIDDVKTASAAINSMRREWCNAKPEEIYANAPKRLKKLYDLIKSGKLNIKVIPNDVFGLIHGKAGVITLNDGKKTAFMGSVNETYSGWKLNYEMLWEDDSQEAIDWVQEEFDYFWNSPYAVPLSDFIIEDIKRISERKVIYSVDEWKEKPEAASTVIEAPVYRREFGLWEHQKFFVNLAFNDHKKPYGARYILADMVGLGKTVQLALSAQLMALYGDKPVLIIAPKTLLWQWQDEINSLLDMPSAVWTGREWVDENGVRYPSSGDAGIKKCPRRVGIISQGLITAGSESIQHLLSLEYECVIVDEAHRARRKKYIPGKEDAKPDPNNLMKFLLQISNKTKSMLLATATPVQLYPIEAWDLLNILSQANDSVLGSSLSMWRKHPGRAIDLIMEREVLDRFNPEVIDWIRNPFPPAHEGEMTFGRIRTQLDMAEDQFVIKPEAINRLSGPDQRRIRRIIDDNFMTEHNPFIRHIVRRTRDFLENTINPETGETYLKAVKVKLMGEKDDEAIVLPPYLQEAYRYAEEFSKLLQKRVKGGGFLKTLLLKRVGSTMIAGRNTAEKMLNNWGSITSEDDFENEDCLEETSTQSEIKNITEEERECLIRFIETLDANKEKDPKYQLLLKLLIEDNWIERGCIIFSQFFDSAYWVAENLSKDLPKEKIGIYAGGDKSGLIIDGIFEKRTKEEIKQMVKKHELKVLIGTDAASEGLNLQTLGTLINLDLPWNPTRLEQRKGRIQRIGQVHDEVYIYNMRYKGSVEDKVHSILSERLGNIHELFGQIPDILEDVWVKVAVNEVEEARKKIDEIPKQHPFELRYHVHVGKVDWESCEKVLDSKEKRKYLMTGWNTRV</sequence>
<dbReference type="SUPFAM" id="SSF56024">
    <property type="entry name" value="Phospholipase D/nuclease"/>
    <property type="match status" value="1"/>
</dbReference>
<dbReference type="Pfam" id="PF00271">
    <property type="entry name" value="Helicase_C"/>
    <property type="match status" value="1"/>
</dbReference>
<dbReference type="GO" id="GO:0005524">
    <property type="term" value="F:ATP binding"/>
    <property type="evidence" value="ECO:0007669"/>
    <property type="project" value="InterPro"/>
</dbReference>
<dbReference type="PROSITE" id="PS51194">
    <property type="entry name" value="HELICASE_CTER"/>
    <property type="match status" value="1"/>
</dbReference>
<dbReference type="RefSeq" id="WP_106024684.1">
    <property type="nucleotide sequence ID" value="NZ_PVXN01000058.1"/>
</dbReference>
<dbReference type="EC" id="3.6.4.-" evidence="4"/>
<dbReference type="SMART" id="SM00490">
    <property type="entry name" value="HELICc"/>
    <property type="match status" value="1"/>
</dbReference>
<dbReference type="InterPro" id="IPR038718">
    <property type="entry name" value="SNF2-like_sf"/>
</dbReference>
<name>A0A2T0AMN3_9CLOT</name>
<dbReference type="Gene3D" id="3.30.870.10">
    <property type="entry name" value="Endonuclease Chain A"/>
    <property type="match status" value="1"/>
</dbReference>
<dbReference type="PANTHER" id="PTHR45766:SF6">
    <property type="entry name" value="SWI_SNF-RELATED MATRIX-ASSOCIATED ACTIN-DEPENDENT REGULATOR OF CHROMATIN SUBFAMILY A-LIKE PROTEIN 1"/>
    <property type="match status" value="1"/>
</dbReference>
<feature type="domain" description="Helicase C-terminal" evidence="3">
    <location>
        <begin position="680"/>
        <end position="842"/>
    </location>
</feature>
<keyword evidence="1 4" id="KW-0378">Hydrolase</keyword>
<dbReference type="InterPro" id="IPR049730">
    <property type="entry name" value="SNF2/RAD54-like_C"/>
</dbReference>
<dbReference type="Proteomes" id="UP000239614">
    <property type="component" value="Unassembled WGS sequence"/>
</dbReference>
<dbReference type="Gene3D" id="3.40.50.10810">
    <property type="entry name" value="Tandem AAA-ATPase domain"/>
    <property type="match status" value="1"/>
</dbReference>
<accession>A0A2T0AMN3</accession>
<gene>
    <name evidence="4" type="primary">rapA</name>
    <name evidence="4" type="ORF">CPAL_23500</name>
</gene>
<dbReference type="SMART" id="SM00487">
    <property type="entry name" value="DEXDc"/>
    <property type="match status" value="1"/>
</dbReference>
<dbReference type="NCBIfam" id="NF042964">
    <property type="entry name" value="phospholipD_antiphage"/>
    <property type="match status" value="1"/>
</dbReference>
<dbReference type="CDD" id="cd18793">
    <property type="entry name" value="SF2_C_SNF"/>
    <property type="match status" value="1"/>
</dbReference>
<dbReference type="PROSITE" id="PS51192">
    <property type="entry name" value="HELICASE_ATP_BIND_1"/>
    <property type="match status" value="1"/>
</dbReference>
<dbReference type="Gene3D" id="3.40.50.300">
    <property type="entry name" value="P-loop containing nucleotide triphosphate hydrolases"/>
    <property type="match status" value="1"/>
</dbReference>
<comment type="caution">
    <text evidence="4">The sequence shown here is derived from an EMBL/GenBank/DDBJ whole genome shotgun (WGS) entry which is preliminary data.</text>
</comment>
<dbReference type="CDD" id="cd09179">
    <property type="entry name" value="PLDc_N_DEXD_a"/>
    <property type="match status" value="1"/>
</dbReference>
<dbReference type="SUPFAM" id="SSF52540">
    <property type="entry name" value="P-loop containing nucleoside triphosphate hydrolases"/>
    <property type="match status" value="2"/>
</dbReference>
<dbReference type="InterPro" id="IPR049952">
    <property type="entry name" value="PhospholipD-like_anti-phage"/>
</dbReference>
<dbReference type="Pfam" id="PF00176">
    <property type="entry name" value="SNF2-rel_dom"/>
    <property type="match status" value="1"/>
</dbReference>
<dbReference type="InterPro" id="IPR027417">
    <property type="entry name" value="P-loop_NTPase"/>
</dbReference>
<proteinExistence type="predicted"/>
<dbReference type="OrthoDB" id="9814088at2"/>
<dbReference type="GO" id="GO:0016787">
    <property type="term" value="F:hydrolase activity"/>
    <property type="evidence" value="ECO:0007669"/>
    <property type="project" value="UniProtKB-KW"/>
</dbReference>
<dbReference type="InterPro" id="IPR001650">
    <property type="entry name" value="Helicase_C-like"/>
</dbReference>
<keyword evidence="5" id="KW-1185">Reference proteome</keyword>
<dbReference type="AlphaFoldDB" id="A0A2T0AMN3"/>
<dbReference type="InterPro" id="IPR025202">
    <property type="entry name" value="PLD-like_dom"/>
</dbReference>
<organism evidence="4 5">
    <name type="scientific">Clostridium thermopalmarium DSM 5974</name>
    <dbReference type="NCBI Taxonomy" id="1121340"/>
    <lineage>
        <taxon>Bacteria</taxon>
        <taxon>Bacillati</taxon>
        <taxon>Bacillota</taxon>
        <taxon>Clostridia</taxon>
        <taxon>Eubacteriales</taxon>
        <taxon>Clostridiaceae</taxon>
        <taxon>Clostridium</taxon>
    </lineage>
</organism>
<dbReference type="Pfam" id="PF13091">
    <property type="entry name" value="PLDc_2"/>
    <property type="match status" value="1"/>
</dbReference>
<dbReference type="InterPro" id="IPR000330">
    <property type="entry name" value="SNF2_N"/>
</dbReference>